<dbReference type="AlphaFoldDB" id="A0A0E9TKP4"/>
<accession>A0A0E9TKP4</accession>
<evidence type="ECO:0000313" key="1">
    <source>
        <dbReference type="EMBL" id="JAH53440.1"/>
    </source>
</evidence>
<proteinExistence type="predicted"/>
<dbReference type="EMBL" id="GBXM01055137">
    <property type="protein sequence ID" value="JAH53440.1"/>
    <property type="molecule type" value="Transcribed_RNA"/>
</dbReference>
<sequence length="27" mass="3025">MVLLRLHYLTSGLSCPCTKDKDEKGCL</sequence>
<reference evidence="1" key="1">
    <citation type="submission" date="2014-11" db="EMBL/GenBank/DDBJ databases">
        <authorList>
            <person name="Amaro Gonzalez C."/>
        </authorList>
    </citation>
    <scope>NUCLEOTIDE SEQUENCE</scope>
</reference>
<organism evidence="1">
    <name type="scientific">Anguilla anguilla</name>
    <name type="common">European freshwater eel</name>
    <name type="synonym">Muraena anguilla</name>
    <dbReference type="NCBI Taxonomy" id="7936"/>
    <lineage>
        <taxon>Eukaryota</taxon>
        <taxon>Metazoa</taxon>
        <taxon>Chordata</taxon>
        <taxon>Craniata</taxon>
        <taxon>Vertebrata</taxon>
        <taxon>Euteleostomi</taxon>
        <taxon>Actinopterygii</taxon>
        <taxon>Neopterygii</taxon>
        <taxon>Teleostei</taxon>
        <taxon>Anguilliformes</taxon>
        <taxon>Anguillidae</taxon>
        <taxon>Anguilla</taxon>
    </lineage>
</organism>
<name>A0A0E9TKP4_ANGAN</name>
<reference evidence="1" key="2">
    <citation type="journal article" date="2015" name="Fish Shellfish Immunol.">
        <title>Early steps in the European eel (Anguilla anguilla)-Vibrio vulnificus interaction in the gills: Role of the RtxA13 toxin.</title>
        <authorList>
            <person name="Callol A."/>
            <person name="Pajuelo D."/>
            <person name="Ebbesson L."/>
            <person name="Teles M."/>
            <person name="MacKenzie S."/>
            <person name="Amaro C."/>
        </authorList>
    </citation>
    <scope>NUCLEOTIDE SEQUENCE</scope>
</reference>
<protein>
    <submittedName>
        <fullName evidence="1">Uncharacterized protein</fullName>
    </submittedName>
</protein>